<evidence type="ECO:0000313" key="2">
    <source>
        <dbReference type="Proteomes" id="UP000299102"/>
    </source>
</evidence>
<protein>
    <submittedName>
        <fullName evidence="1">General transcription factor II-I repeat domain-containing protein 2B</fullName>
    </submittedName>
</protein>
<dbReference type="EMBL" id="BGZK01000522">
    <property type="protein sequence ID" value="GBP48374.1"/>
    <property type="molecule type" value="Genomic_DNA"/>
</dbReference>
<dbReference type="PANTHER" id="PTHR45913">
    <property type="entry name" value="EPM2A-INTERACTING PROTEIN 1"/>
    <property type="match status" value="1"/>
</dbReference>
<proteinExistence type="predicted"/>
<accession>A0A4C1WDW6</accession>
<gene>
    <name evidence="1" type="primary">GTF2IRD2B</name>
    <name evidence="1" type="ORF">EVAR_96412_1</name>
</gene>
<name>A0A4C1WDW6_EUMVA</name>
<sequence>MMANDIKTTFTDRMAGFEPFSIALDKSIDLSDTAQLAIFIRGVDKEFTVTEQLLALQALKGTSTGEDILMKLKRYSQVLACHGQNYLGFIIRARYRRCAKLKGVYRSAAAGARGPRRGGRAPNRVISRAAAQRGVITGICMSPLRFIHKSPHRRPIESPRARAAPPPAHASSTRDFAVGFSLLHASRRTLSVFIHRPGLFIRVAGAGAPRAPAGWMCECGMRILHYVTARRADDRRAEPAPRYLGGGARRALLSRGYLSAPAPARRPSSLYTIHLPAYTVRIVCACPDHICVTILIDARHVHFE</sequence>
<keyword evidence="2" id="KW-1185">Reference proteome</keyword>
<organism evidence="1 2">
    <name type="scientific">Eumeta variegata</name>
    <name type="common">Bagworm moth</name>
    <name type="synonym">Eumeta japonica</name>
    <dbReference type="NCBI Taxonomy" id="151549"/>
    <lineage>
        <taxon>Eukaryota</taxon>
        <taxon>Metazoa</taxon>
        <taxon>Ecdysozoa</taxon>
        <taxon>Arthropoda</taxon>
        <taxon>Hexapoda</taxon>
        <taxon>Insecta</taxon>
        <taxon>Pterygota</taxon>
        <taxon>Neoptera</taxon>
        <taxon>Endopterygota</taxon>
        <taxon>Lepidoptera</taxon>
        <taxon>Glossata</taxon>
        <taxon>Ditrysia</taxon>
        <taxon>Tineoidea</taxon>
        <taxon>Psychidae</taxon>
        <taxon>Oiketicinae</taxon>
        <taxon>Eumeta</taxon>
    </lineage>
</organism>
<dbReference type="AlphaFoldDB" id="A0A4C1WDW6"/>
<dbReference type="OrthoDB" id="6611647at2759"/>
<reference evidence="1 2" key="1">
    <citation type="journal article" date="2019" name="Commun. Biol.">
        <title>The bagworm genome reveals a unique fibroin gene that provides high tensile strength.</title>
        <authorList>
            <person name="Kono N."/>
            <person name="Nakamura H."/>
            <person name="Ohtoshi R."/>
            <person name="Tomita M."/>
            <person name="Numata K."/>
            <person name="Arakawa K."/>
        </authorList>
    </citation>
    <scope>NUCLEOTIDE SEQUENCE [LARGE SCALE GENOMIC DNA]</scope>
</reference>
<dbReference type="STRING" id="151549.A0A4C1WDW6"/>
<dbReference type="PANTHER" id="PTHR45913:SF5">
    <property type="entry name" value="GENERAL TRANSCRIPTION FACTOR II-I REPEAT DOMAIN-CONTAINING PROTEIN 2A-LIKE PROTEIN"/>
    <property type="match status" value="1"/>
</dbReference>
<comment type="caution">
    <text evidence="1">The sequence shown here is derived from an EMBL/GenBank/DDBJ whole genome shotgun (WGS) entry which is preliminary data.</text>
</comment>
<dbReference type="Proteomes" id="UP000299102">
    <property type="component" value="Unassembled WGS sequence"/>
</dbReference>
<evidence type="ECO:0000313" key="1">
    <source>
        <dbReference type="EMBL" id="GBP48374.1"/>
    </source>
</evidence>